<organism evidence="1 2">
    <name type="scientific">Panagrellus redivivus</name>
    <name type="common">Microworm</name>
    <dbReference type="NCBI Taxonomy" id="6233"/>
    <lineage>
        <taxon>Eukaryota</taxon>
        <taxon>Metazoa</taxon>
        <taxon>Ecdysozoa</taxon>
        <taxon>Nematoda</taxon>
        <taxon>Chromadorea</taxon>
        <taxon>Rhabditida</taxon>
        <taxon>Tylenchina</taxon>
        <taxon>Panagrolaimomorpha</taxon>
        <taxon>Panagrolaimoidea</taxon>
        <taxon>Panagrolaimidae</taxon>
        <taxon>Panagrellus</taxon>
    </lineage>
</organism>
<dbReference type="AlphaFoldDB" id="A0A7E4UTI3"/>
<reference evidence="2" key="2">
    <citation type="submission" date="2020-10" db="UniProtKB">
        <authorList>
            <consortium name="WormBaseParasite"/>
        </authorList>
    </citation>
    <scope>IDENTIFICATION</scope>
</reference>
<evidence type="ECO:0000313" key="2">
    <source>
        <dbReference type="WBParaSite" id="Pan_g12674.t1"/>
    </source>
</evidence>
<proteinExistence type="predicted"/>
<protein>
    <submittedName>
        <fullName evidence="2">Uncharacterized protein</fullName>
    </submittedName>
</protein>
<reference evidence="1" key="1">
    <citation type="journal article" date="2013" name="Genetics">
        <title>The draft genome and transcriptome of Panagrellus redivivus are shaped by the harsh demands of a free-living lifestyle.</title>
        <authorList>
            <person name="Srinivasan J."/>
            <person name="Dillman A.R."/>
            <person name="Macchietto M.G."/>
            <person name="Heikkinen L."/>
            <person name="Lakso M."/>
            <person name="Fracchia K.M."/>
            <person name="Antoshechkin I."/>
            <person name="Mortazavi A."/>
            <person name="Wong G."/>
            <person name="Sternberg P.W."/>
        </authorList>
    </citation>
    <scope>NUCLEOTIDE SEQUENCE [LARGE SCALE GENOMIC DNA]</scope>
    <source>
        <strain evidence="1">MT8872</strain>
    </source>
</reference>
<keyword evidence="1" id="KW-1185">Reference proteome</keyword>
<sequence length="171" mass="19655">MPFPLLSLSYGLQIRLRELCSNNEAFCLQIAAAGTKNYILPLTKIRTYSRVNADTNADGELEFFEELDTPELVKIKLTSTELLEITDNIIIEDANFELTLKALSIVYKASKAGKIFSMKYNSKDPKCQKLQQRLYLNELRGTSMQYPWLSRGFHNLVYFDGDSDDDFSRFQ</sequence>
<accession>A0A7E4UTI3</accession>
<name>A0A7E4UTI3_PANRE</name>
<evidence type="ECO:0000313" key="1">
    <source>
        <dbReference type="Proteomes" id="UP000492821"/>
    </source>
</evidence>
<dbReference type="WBParaSite" id="Pan_g12674.t1">
    <property type="protein sequence ID" value="Pan_g12674.t1"/>
    <property type="gene ID" value="Pan_g12674"/>
</dbReference>
<dbReference type="Proteomes" id="UP000492821">
    <property type="component" value="Unassembled WGS sequence"/>
</dbReference>